<dbReference type="InterPro" id="IPR003607">
    <property type="entry name" value="HD/PDEase_dom"/>
</dbReference>
<dbReference type="InterPro" id="IPR002073">
    <property type="entry name" value="PDEase_catalytic_dom"/>
</dbReference>
<dbReference type="AlphaFoldDB" id="A0AAD9JN99"/>
<gene>
    <name evidence="6" type="ORF">LSH36_220g04006</name>
</gene>
<name>A0AAD9JN99_9ANNE</name>
<dbReference type="PROSITE" id="PS00126">
    <property type="entry name" value="PDEASE_I_1"/>
    <property type="match status" value="1"/>
</dbReference>
<dbReference type="GO" id="GO:0007165">
    <property type="term" value="P:signal transduction"/>
    <property type="evidence" value="ECO:0007669"/>
    <property type="project" value="InterPro"/>
</dbReference>
<feature type="compositionally biased region" description="Basic and acidic residues" evidence="4">
    <location>
        <begin position="182"/>
        <end position="193"/>
    </location>
</feature>
<sequence length="308" mass="34437">MRTNFTAEDTYGIMGGNLPPLELMALYTAAAMHDYDHPGRTNAFLVATNDPLAILYNDRSVLESHHAASAWRLYLTNPSYHWLIQLDKAEFKRFRFLVIEAILATDLKRHFELLAEFNAKGDEEQSLGLPISPYMDRKHPQLAKLQESFINHLVAPLCNALGAAGLLPGSWIEGVSDGEGTDTEKGDDSSYKDTDDESDQSVSGDKKKYQKKIHCWLTKNLKDNHDFWVKVLKQGAAQKERESKPPADDKKEGRNSLSLADTEPKTEMEPITEEDTPPNSAHSLGDELTKASEKIIMTDTASTRKTST</sequence>
<feature type="region of interest" description="Disordered" evidence="4">
    <location>
        <begin position="175"/>
        <end position="205"/>
    </location>
</feature>
<evidence type="ECO:0000256" key="4">
    <source>
        <dbReference type="SAM" id="MobiDB-lite"/>
    </source>
</evidence>
<feature type="region of interest" description="Disordered" evidence="4">
    <location>
        <begin position="235"/>
        <end position="308"/>
    </location>
</feature>
<feature type="binding site" evidence="3">
    <location>
        <position position="33"/>
    </location>
    <ligand>
        <name>Zn(2+)</name>
        <dbReference type="ChEBI" id="CHEBI:29105"/>
        <label>1</label>
    </ligand>
</feature>
<evidence type="ECO:0000256" key="2">
    <source>
        <dbReference type="ARBA" id="ARBA00022801"/>
    </source>
</evidence>
<accession>A0AAD9JN99</accession>
<dbReference type="PANTHER" id="PTHR11347">
    <property type="entry name" value="CYCLIC NUCLEOTIDE PHOSPHODIESTERASE"/>
    <property type="match status" value="1"/>
</dbReference>
<organism evidence="6 7">
    <name type="scientific">Paralvinella palmiformis</name>
    <dbReference type="NCBI Taxonomy" id="53620"/>
    <lineage>
        <taxon>Eukaryota</taxon>
        <taxon>Metazoa</taxon>
        <taxon>Spiralia</taxon>
        <taxon>Lophotrochozoa</taxon>
        <taxon>Annelida</taxon>
        <taxon>Polychaeta</taxon>
        <taxon>Sedentaria</taxon>
        <taxon>Canalipalpata</taxon>
        <taxon>Terebellida</taxon>
        <taxon>Terebelliformia</taxon>
        <taxon>Alvinellidae</taxon>
        <taxon>Paralvinella</taxon>
    </lineage>
</organism>
<dbReference type="Gene3D" id="1.10.1300.10">
    <property type="entry name" value="3'5'-cyclic nucleotide phosphodiesterase, catalytic domain"/>
    <property type="match status" value="2"/>
</dbReference>
<keyword evidence="2" id="KW-0378">Hydrolase</keyword>
<feature type="compositionally biased region" description="Polar residues" evidence="4">
    <location>
        <begin position="299"/>
        <end position="308"/>
    </location>
</feature>
<dbReference type="GO" id="GO:0004114">
    <property type="term" value="F:3',5'-cyclic-nucleotide phosphodiesterase activity"/>
    <property type="evidence" value="ECO:0007669"/>
    <property type="project" value="InterPro"/>
</dbReference>
<dbReference type="CDD" id="cd00077">
    <property type="entry name" value="HDc"/>
    <property type="match status" value="1"/>
</dbReference>
<proteinExistence type="predicted"/>
<keyword evidence="7" id="KW-1185">Reference proteome</keyword>
<evidence type="ECO:0000256" key="3">
    <source>
        <dbReference type="PIRSR" id="PIRSR623088-3"/>
    </source>
</evidence>
<dbReference type="InterPro" id="IPR036971">
    <property type="entry name" value="PDEase_catalytic_dom_sf"/>
</dbReference>
<dbReference type="PRINTS" id="PR00387">
    <property type="entry name" value="PDIESTERASE1"/>
</dbReference>
<feature type="domain" description="PDEase" evidence="5">
    <location>
        <begin position="1"/>
        <end position="308"/>
    </location>
</feature>
<dbReference type="SUPFAM" id="SSF109604">
    <property type="entry name" value="HD-domain/PDEase-like"/>
    <property type="match status" value="1"/>
</dbReference>
<evidence type="ECO:0000313" key="6">
    <source>
        <dbReference type="EMBL" id="KAK2156162.1"/>
    </source>
</evidence>
<evidence type="ECO:0000313" key="7">
    <source>
        <dbReference type="Proteomes" id="UP001208570"/>
    </source>
</evidence>
<feature type="binding site" evidence="3">
    <location>
        <position position="34"/>
    </location>
    <ligand>
        <name>Zn(2+)</name>
        <dbReference type="ChEBI" id="CHEBI:29105"/>
        <label>2</label>
    </ligand>
</feature>
<protein>
    <recommendedName>
        <fullName evidence="5">PDEase domain-containing protein</fullName>
    </recommendedName>
</protein>
<dbReference type="GO" id="GO:0046872">
    <property type="term" value="F:metal ion binding"/>
    <property type="evidence" value="ECO:0007669"/>
    <property type="project" value="UniProtKB-KW"/>
</dbReference>
<dbReference type="PROSITE" id="PS51845">
    <property type="entry name" value="PDEASE_I_2"/>
    <property type="match status" value="1"/>
</dbReference>
<keyword evidence="1 3" id="KW-0479">Metal-binding</keyword>
<feature type="compositionally biased region" description="Basic and acidic residues" evidence="4">
    <location>
        <begin position="284"/>
        <end position="293"/>
    </location>
</feature>
<reference evidence="6" key="1">
    <citation type="journal article" date="2023" name="Mol. Biol. Evol.">
        <title>Third-Generation Sequencing Reveals the Adaptive Role of the Epigenome in Three Deep-Sea Polychaetes.</title>
        <authorList>
            <person name="Perez M."/>
            <person name="Aroh O."/>
            <person name="Sun Y."/>
            <person name="Lan Y."/>
            <person name="Juniper S.K."/>
            <person name="Young C.R."/>
            <person name="Angers B."/>
            <person name="Qian P.Y."/>
        </authorList>
    </citation>
    <scope>NUCLEOTIDE SEQUENCE</scope>
    <source>
        <strain evidence="6">P08H-3</strain>
    </source>
</reference>
<feature type="compositionally biased region" description="Basic and acidic residues" evidence="4">
    <location>
        <begin position="238"/>
        <end position="254"/>
    </location>
</feature>
<evidence type="ECO:0000259" key="5">
    <source>
        <dbReference type="PROSITE" id="PS51845"/>
    </source>
</evidence>
<evidence type="ECO:0000256" key="1">
    <source>
        <dbReference type="ARBA" id="ARBA00022723"/>
    </source>
</evidence>
<comment type="caution">
    <text evidence="6">The sequence shown here is derived from an EMBL/GenBank/DDBJ whole genome shotgun (WGS) entry which is preliminary data.</text>
</comment>
<feature type="binding site" evidence="3">
    <location>
        <position position="34"/>
    </location>
    <ligand>
        <name>Zn(2+)</name>
        <dbReference type="ChEBI" id="CHEBI:29105"/>
        <label>1</label>
    </ligand>
</feature>
<dbReference type="Proteomes" id="UP001208570">
    <property type="component" value="Unassembled WGS sequence"/>
</dbReference>
<dbReference type="InterPro" id="IPR023088">
    <property type="entry name" value="PDEase"/>
</dbReference>
<dbReference type="InterPro" id="IPR023174">
    <property type="entry name" value="PDEase_CS"/>
</dbReference>
<dbReference type="EMBL" id="JAODUP010000220">
    <property type="protein sequence ID" value="KAK2156162.1"/>
    <property type="molecule type" value="Genomic_DNA"/>
</dbReference>
<dbReference type="Pfam" id="PF00233">
    <property type="entry name" value="PDEase_I"/>
    <property type="match status" value="1"/>
</dbReference>